<dbReference type="Pfam" id="PF00535">
    <property type="entry name" value="Glycos_transf_2"/>
    <property type="match status" value="1"/>
</dbReference>
<dbReference type="EMBL" id="BAABXL010000001">
    <property type="protein sequence ID" value="GAA6270378.1"/>
    <property type="molecule type" value="Genomic_DNA"/>
</dbReference>
<accession>A0ABQ0B269</accession>
<dbReference type="SUPFAM" id="SSF53448">
    <property type="entry name" value="Nucleotide-diphospho-sugar transferases"/>
    <property type="match status" value="1"/>
</dbReference>
<keyword evidence="3" id="KW-1185">Reference proteome</keyword>
<name>A0ABQ0B269_9FIRM</name>
<dbReference type="InterPro" id="IPR001173">
    <property type="entry name" value="Glyco_trans_2-like"/>
</dbReference>
<dbReference type="Proteomes" id="UP001600894">
    <property type="component" value="Unassembled WGS sequence"/>
</dbReference>
<dbReference type="RefSeq" id="WP_390470953.1">
    <property type="nucleotide sequence ID" value="NZ_BAABXL010000001.1"/>
</dbReference>
<dbReference type="CDD" id="cd00761">
    <property type="entry name" value="Glyco_tranf_GTA_type"/>
    <property type="match status" value="1"/>
</dbReference>
<reference evidence="2 3" key="1">
    <citation type="submission" date="2024-04" db="EMBL/GenBank/DDBJ databases">
        <title>Defined microbial consortia suppress multidrug-resistant proinflammatory Enterobacteriaceae via ecological control.</title>
        <authorList>
            <person name="Furuichi M."/>
            <person name="Kawaguchi T."/>
            <person name="Pust M."/>
            <person name="Yasuma K."/>
            <person name="Plichta D."/>
            <person name="Hasegawa N."/>
            <person name="Ohya T."/>
            <person name="Bhattarai S."/>
            <person name="Sasajima S."/>
            <person name="Aoto Y."/>
            <person name="Tuganbaev T."/>
            <person name="Yaginuma M."/>
            <person name="Ueda M."/>
            <person name="Okahashi N."/>
            <person name="Amafuji K."/>
            <person name="Kiridooshi Y."/>
            <person name="Sugita K."/>
            <person name="Strazar M."/>
            <person name="Skelly A."/>
            <person name="Suda W."/>
            <person name="Hattori M."/>
            <person name="Nakamoto N."/>
            <person name="Caballero S."/>
            <person name="Norman J."/>
            <person name="Olle B."/>
            <person name="Tanoue T."/>
            <person name="Arita M."/>
            <person name="Bucci V."/>
            <person name="Atarashi K."/>
            <person name="Xavier R."/>
            <person name="Honda K."/>
        </authorList>
    </citation>
    <scope>NUCLEOTIDE SEQUENCE [LARGE SCALE GENOMIC DNA]</scope>
    <source>
        <strain evidence="3">f13</strain>
    </source>
</reference>
<dbReference type="PANTHER" id="PTHR22916">
    <property type="entry name" value="GLYCOSYLTRANSFERASE"/>
    <property type="match status" value="1"/>
</dbReference>
<evidence type="ECO:0000313" key="2">
    <source>
        <dbReference type="EMBL" id="GAA6270378.1"/>
    </source>
</evidence>
<organism evidence="2 3">
    <name type="scientific">Enterocloster alcoholdehydrogenati</name>
    <dbReference type="NCBI Taxonomy" id="2547410"/>
    <lineage>
        <taxon>Bacteria</taxon>
        <taxon>Bacillati</taxon>
        <taxon>Bacillota</taxon>
        <taxon>Clostridia</taxon>
        <taxon>Lachnospirales</taxon>
        <taxon>Lachnospiraceae</taxon>
        <taxon>Enterocloster</taxon>
    </lineage>
</organism>
<evidence type="ECO:0000259" key="1">
    <source>
        <dbReference type="Pfam" id="PF00535"/>
    </source>
</evidence>
<gene>
    <name evidence="2" type="ORF">F130042H8_34380</name>
</gene>
<dbReference type="PANTHER" id="PTHR22916:SF3">
    <property type="entry name" value="UDP-GLCNAC:BETAGAL BETA-1,3-N-ACETYLGLUCOSAMINYLTRANSFERASE-LIKE PROTEIN 1"/>
    <property type="match status" value="1"/>
</dbReference>
<feature type="domain" description="Glycosyltransferase 2-like" evidence="1">
    <location>
        <begin position="11"/>
        <end position="142"/>
    </location>
</feature>
<proteinExistence type="predicted"/>
<comment type="caution">
    <text evidence="2">The sequence shown here is derived from an EMBL/GenBank/DDBJ whole genome shotgun (WGS) entry which is preliminary data.</text>
</comment>
<dbReference type="Gene3D" id="3.90.550.10">
    <property type="entry name" value="Spore Coat Polysaccharide Biosynthesis Protein SpsA, Chain A"/>
    <property type="match status" value="1"/>
</dbReference>
<sequence>MNENVLSKVLTIVVPAYNAEKYLKDNLDSFCIPELLSDFEVLVIDDGSTDHSANIAEEYVKRYPDTFKLITKKNGGHGSGINTGILNAAGKYFKVVDADDWVEKEPFMRLIQVLKNSDSDIIASGFYWVYDEGQKNKMEFTRKLEMKMPFAGVDYNKEYIFDEIADRVYIKMHHITIKTAILKEHKIKIDEHCYYVDAEYITYPIPYVETIRFVDAFVYMYRLGRQGQSVSIEKMQLNEKNYDKVIESLLTFYDRLEDEVICSEAKKKYIAGIIARIVAGKMKIMLSYPAINSRKLSMIDFDKYLRKNYPAIYYGNINIALSILRRTNYLLYGIASMLVRHKYS</sequence>
<dbReference type="InterPro" id="IPR029044">
    <property type="entry name" value="Nucleotide-diphossugar_trans"/>
</dbReference>
<evidence type="ECO:0000313" key="3">
    <source>
        <dbReference type="Proteomes" id="UP001600894"/>
    </source>
</evidence>
<protein>
    <submittedName>
        <fullName evidence="2">Glycosyltransferase family 2 protein</fullName>
    </submittedName>
</protein>